<evidence type="ECO:0008006" key="3">
    <source>
        <dbReference type="Google" id="ProtNLM"/>
    </source>
</evidence>
<proteinExistence type="predicted"/>
<organism evidence="1 2">
    <name type="scientific">Mycena rosella</name>
    <name type="common">Pink bonnet</name>
    <name type="synonym">Agaricus rosellus</name>
    <dbReference type="NCBI Taxonomy" id="1033263"/>
    <lineage>
        <taxon>Eukaryota</taxon>
        <taxon>Fungi</taxon>
        <taxon>Dikarya</taxon>
        <taxon>Basidiomycota</taxon>
        <taxon>Agaricomycotina</taxon>
        <taxon>Agaricomycetes</taxon>
        <taxon>Agaricomycetidae</taxon>
        <taxon>Agaricales</taxon>
        <taxon>Marasmiineae</taxon>
        <taxon>Mycenaceae</taxon>
        <taxon>Mycena</taxon>
    </lineage>
</organism>
<dbReference type="InterPro" id="IPR036457">
    <property type="entry name" value="PPM-type-like_dom_sf"/>
</dbReference>
<name>A0AAD7DXN0_MYCRO</name>
<protein>
    <recommendedName>
        <fullName evidence="3">PPM-type phosphatase domain-containing protein</fullName>
    </recommendedName>
</protein>
<accession>A0AAD7DXN0</accession>
<dbReference type="Proteomes" id="UP001221757">
    <property type="component" value="Unassembled WGS sequence"/>
</dbReference>
<dbReference type="EMBL" id="JARKIE010000020">
    <property type="protein sequence ID" value="KAJ7700362.1"/>
    <property type="molecule type" value="Genomic_DNA"/>
</dbReference>
<gene>
    <name evidence="1" type="ORF">B0H17DRAFT_1195770</name>
</gene>
<evidence type="ECO:0000313" key="1">
    <source>
        <dbReference type="EMBL" id="KAJ7700362.1"/>
    </source>
</evidence>
<evidence type="ECO:0000313" key="2">
    <source>
        <dbReference type="Proteomes" id="UP001221757"/>
    </source>
</evidence>
<reference evidence="1" key="1">
    <citation type="submission" date="2023-03" db="EMBL/GenBank/DDBJ databases">
        <title>Massive genome expansion in bonnet fungi (Mycena s.s.) driven by repeated elements and novel gene families across ecological guilds.</title>
        <authorList>
            <consortium name="Lawrence Berkeley National Laboratory"/>
            <person name="Harder C.B."/>
            <person name="Miyauchi S."/>
            <person name="Viragh M."/>
            <person name="Kuo A."/>
            <person name="Thoen E."/>
            <person name="Andreopoulos B."/>
            <person name="Lu D."/>
            <person name="Skrede I."/>
            <person name="Drula E."/>
            <person name="Henrissat B."/>
            <person name="Morin E."/>
            <person name="Kohler A."/>
            <person name="Barry K."/>
            <person name="LaButti K."/>
            <person name="Morin E."/>
            <person name="Salamov A."/>
            <person name="Lipzen A."/>
            <person name="Mereny Z."/>
            <person name="Hegedus B."/>
            <person name="Baldrian P."/>
            <person name="Stursova M."/>
            <person name="Weitz H."/>
            <person name="Taylor A."/>
            <person name="Grigoriev I.V."/>
            <person name="Nagy L.G."/>
            <person name="Martin F."/>
            <person name="Kauserud H."/>
        </authorList>
    </citation>
    <scope>NUCLEOTIDE SEQUENCE</scope>
    <source>
        <strain evidence="1">CBHHK067</strain>
    </source>
</reference>
<comment type="caution">
    <text evidence="1">The sequence shown here is derived from an EMBL/GenBank/DDBJ whole genome shotgun (WGS) entry which is preliminary data.</text>
</comment>
<sequence>MPTAPEDNRSRLSEASSARVIYRYFVEDWALPIGQWKILAIFDSHGAGPEAVDFVLNTLSSEIKSALSILSDEDISDARLDDLLTQCIRDVDMCIQTDFLALFPREIHDHSQEEISCAVRDPDLNAGHSRVEVLQMQTGTTAINIVALVDPNVARLPRDPWD</sequence>
<dbReference type="AlphaFoldDB" id="A0AAD7DXN0"/>
<keyword evidence="2" id="KW-1185">Reference proteome</keyword>
<dbReference type="Gene3D" id="3.60.40.10">
    <property type="entry name" value="PPM-type phosphatase domain"/>
    <property type="match status" value="1"/>
</dbReference>